<dbReference type="SUPFAM" id="SSF63829">
    <property type="entry name" value="Calcium-dependent phosphotriesterase"/>
    <property type="match status" value="1"/>
</dbReference>
<dbReference type="RefSeq" id="WP_185156933.1">
    <property type="nucleotide sequence ID" value="NZ_CABFPH010000063.1"/>
</dbReference>
<gene>
    <name evidence="3" type="ORF">MET9862_03851</name>
</gene>
<reference evidence="3 4" key="1">
    <citation type="submission" date="2019-06" db="EMBL/GenBank/DDBJ databases">
        <authorList>
            <person name="Rodrigo-Torres L."/>
            <person name="Arahal R. D."/>
            <person name="Lucena T."/>
        </authorList>
    </citation>
    <scope>NUCLEOTIDE SEQUENCE [LARGE SCALE GENOMIC DNA]</scope>
    <source>
        <strain evidence="3 4">SB0023/3</strain>
    </source>
</reference>
<dbReference type="InterPro" id="IPR011042">
    <property type="entry name" value="6-blade_b-propeller_TolB-like"/>
</dbReference>
<dbReference type="InterPro" id="IPR006311">
    <property type="entry name" value="TAT_signal"/>
</dbReference>
<name>A0A509EFR8_9HYPH</name>
<keyword evidence="2" id="KW-0964">Secreted</keyword>
<accession>A0A509EFR8</accession>
<comment type="subcellular location">
    <subcellularLocation>
        <location evidence="1">Secreted</location>
    </subcellularLocation>
</comment>
<dbReference type="Gene3D" id="2.120.10.30">
    <property type="entry name" value="TolB, C-terminal domain"/>
    <property type="match status" value="1"/>
</dbReference>
<sequence length="378" mass="39944">MSGEATIDRRAWLAGASALLAAGPGRAAEPARPGESLPALMLAFALLDAVTNGVAVTPEGRIFAVLARIDGSAGPRVVEIRDGRPVPFPDEAWNAFTDGADPARTLVWVNSLRIGPDGDLWLVDTGSPGFGQPIRPGGCKLVQVDIAGARVRRTIPLDSVVTDKSFIDDVRFNRGRAYLTDAGAPALVVLDPATGRGRRVLEGHPSVTASRPISAEGRIVRGPDGAPVYVHADQLEVSPDGAFLFYQSCTGPLWRVPARLLDDPGTAPATLAAAVAIVADTPPTGGTAIAADGSLFVSDTDTQRIVRIAPDGTASTLIHDPRLLWVDAMWIDSHNRLWLPAAQLNRLAVFQGGLSRVRFPVEVYTLQLDVGPAPNDHR</sequence>
<dbReference type="EMBL" id="CABFPH010000063">
    <property type="protein sequence ID" value="VUD73236.1"/>
    <property type="molecule type" value="Genomic_DNA"/>
</dbReference>
<evidence type="ECO:0000313" key="3">
    <source>
        <dbReference type="EMBL" id="VUD73236.1"/>
    </source>
</evidence>
<evidence type="ECO:0000256" key="1">
    <source>
        <dbReference type="ARBA" id="ARBA00004613"/>
    </source>
</evidence>
<keyword evidence="4" id="KW-1185">Reference proteome</keyword>
<protein>
    <recommendedName>
        <fullName evidence="5">Major royal jelly protein</fullName>
    </recommendedName>
</protein>
<dbReference type="GO" id="GO:0005576">
    <property type="term" value="C:extracellular region"/>
    <property type="evidence" value="ECO:0007669"/>
    <property type="project" value="UniProtKB-SubCell"/>
</dbReference>
<evidence type="ECO:0000313" key="4">
    <source>
        <dbReference type="Proteomes" id="UP000410984"/>
    </source>
</evidence>
<dbReference type="AlphaFoldDB" id="A0A509EFR8"/>
<evidence type="ECO:0008006" key="5">
    <source>
        <dbReference type="Google" id="ProtNLM"/>
    </source>
</evidence>
<organism evidence="3 4">
    <name type="scientific">Methylobacterium symbioticum</name>
    <dbReference type="NCBI Taxonomy" id="2584084"/>
    <lineage>
        <taxon>Bacteria</taxon>
        <taxon>Pseudomonadati</taxon>
        <taxon>Pseudomonadota</taxon>
        <taxon>Alphaproteobacteria</taxon>
        <taxon>Hyphomicrobiales</taxon>
        <taxon>Methylobacteriaceae</taxon>
        <taxon>Methylobacterium</taxon>
    </lineage>
</organism>
<dbReference type="PROSITE" id="PS51318">
    <property type="entry name" value="TAT"/>
    <property type="match status" value="1"/>
</dbReference>
<evidence type="ECO:0000256" key="2">
    <source>
        <dbReference type="ARBA" id="ARBA00022525"/>
    </source>
</evidence>
<dbReference type="PANTHER" id="PTHR10009">
    <property type="entry name" value="PROTEIN YELLOW-RELATED"/>
    <property type="match status" value="1"/>
</dbReference>
<dbReference type="Proteomes" id="UP000410984">
    <property type="component" value="Unassembled WGS sequence"/>
</dbReference>
<proteinExistence type="predicted"/>
<dbReference type="InterPro" id="IPR017996">
    <property type="entry name" value="MRJP/yellow-related"/>
</dbReference>
<dbReference type="PANTHER" id="PTHR10009:SF18">
    <property type="entry name" value="PROTEIN YELLOW-LIKE PROTEIN"/>
    <property type="match status" value="1"/>
</dbReference>
<dbReference type="Pfam" id="PF03022">
    <property type="entry name" value="MRJP"/>
    <property type="match status" value="1"/>
</dbReference>